<keyword evidence="4" id="KW-1185">Reference proteome</keyword>
<feature type="compositionally biased region" description="Basic and acidic residues" evidence="1">
    <location>
        <begin position="36"/>
        <end position="51"/>
    </location>
</feature>
<feature type="region of interest" description="Disordered" evidence="1">
    <location>
        <begin position="136"/>
        <end position="157"/>
    </location>
</feature>
<evidence type="ECO:0000313" key="3">
    <source>
        <dbReference type="EMBL" id="KAK9005171.1"/>
    </source>
</evidence>
<feature type="chain" id="PRO_5046576976" evidence="2">
    <location>
        <begin position="23"/>
        <end position="157"/>
    </location>
</feature>
<gene>
    <name evidence="3" type="ORF">V6N11_042616</name>
</gene>
<name>A0ABR2QX08_9ROSI</name>
<feature type="signal peptide" evidence="2">
    <location>
        <begin position="1"/>
        <end position="22"/>
    </location>
</feature>
<evidence type="ECO:0000256" key="2">
    <source>
        <dbReference type="SAM" id="SignalP"/>
    </source>
</evidence>
<proteinExistence type="predicted"/>
<evidence type="ECO:0000313" key="4">
    <source>
        <dbReference type="Proteomes" id="UP001396334"/>
    </source>
</evidence>
<accession>A0ABR2QX08</accession>
<feature type="region of interest" description="Disordered" evidence="1">
    <location>
        <begin position="24"/>
        <end position="51"/>
    </location>
</feature>
<evidence type="ECO:0000256" key="1">
    <source>
        <dbReference type="SAM" id="MobiDB-lite"/>
    </source>
</evidence>
<keyword evidence="2" id="KW-0732">Signal</keyword>
<organism evidence="3 4">
    <name type="scientific">Hibiscus sabdariffa</name>
    <name type="common">roselle</name>
    <dbReference type="NCBI Taxonomy" id="183260"/>
    <lineage>
        <taxon>Eukaryota</taxon>
        <taxon>Viridiplantae</taxon>
        <taxon>Streptophyta</taxon>
        <taxon>Embryophyta</taxon>
        <taxon>Tracheophyta</taxon>
        <taxon>Spermatophyta</taxon>
        <taxon>Magnoliopsida</taxon>
        <taxon>eudicotyledons</taxon>
        <taxon>Gunneridae</taxon>
        <taxon>Pentapetalae</taxon>
        <taxon>rosids</taxon>
        <taxon>malvids</taxon>
        <taxon>Malvales</taxon>
        <taxon>Malvaceae</taxon>
        <taxon>Malvoideae</taxon>
        <taxon>Hibiscus</taxon>
    </lineage>
</organism>
<sequence>MARIDYLVFSLALVLSVQFVASEDTADSGPSSVSDVNEKEDDKVTTKEVKKDISDGLRDAVDKGVLEDKGDTYNPSASPQQEEEYLTKIFFQALMKIADEGKVDTKVLKKKLFPGEGERMDPKIEPEVIQALREAMSETEAVEEGAAAATPPKPPAP</sequence>
<dbReference type="EMBL" id="JBBPBN010000030">
    <property type="protein sequence ID" value="KAK9005171.1"/>
    <property type="molecule type" value="Genomic_DNA"/>
</dbReference>
<protein>
    <submittedName>
        <fullName evidence="3">Uncharacterized protein</fullName>
    </submittedName>
</protein>
<dbReference type="Proteomes" id="UP001396334">
    <property type="component" value="Unassembled WGS sequence"/>
</dbReference>
<comment type="caution">
    <text evidence="3">The sequence shown here is derived from an EMBL/GenBank/DDBJ whole genome shotgun (WGS) entry which is preliminary data.</text>
</comment>
<reference evidence="3 4" key="1">
    <citation type="journal article" date="2024" name="G3 (Bethesda)">
        <title>Genome assembly of Hibiscus sabdariffa L. provides insights into metabolisms of medicinal natural products.</title>
        <authorList>
            <person name="Kim T."/>
        </authorList>
    </citation>
    <scope>NUCLEOTIDE SEQUENCE [LARGE SCALE GENOMIC DNA]</scope>
    <source>
        <strain evidence="3">TK-2024</strain>
        <tissue evidence="3">Old leaves</tissue>
    </source>
</reference>